<keyword evidence="4" id="KW-0862">Zinc</keyword>
<dbReference type="Gene3D" id="1.20.1510.10">
    <property type="entry name" value="Cation efflux protein transmembrane domain"/>
    <property type="match status" value="1"/>
</dbReference>
<dbReference type="GO" id="GO:0005385">
    <property type="term" value="F:zinc ion transmembrane transporter activity"/>
    <property type="evidence" value="ECO:0007669"/>
    <property type="project" value="InterPro"/>
</dbReference>
<feature type="transmembrane region" description="Helical" evidence="9">
    <location>
        <begin position="28"/>
        <end position="47"/>
    </location>
</feature>
<name>A0A7X3H3B8_9GAMM</name>
<dbReference type="AlphaFoldDB" id="A0A7X3H3B8"/>
<evidence type="ECO:0000256" key="4">
    <source>
        <dbReference type="ARBA" id="ARBA00022906"/>
    </source>
</evidence>
<sequence>MAAQHPEHWQHTHHFHQGNLGAERRTRLAVWLTAVMMVAEIAGGWYFNSMALLADGWHMSSHALALGLSLLAYAVARRLAQDQRFAFGTWKIEVLGGYSSAILLLGVAGLMAVQSAERLWAPGAIHYDEAIAIAAIGLGVNLLCAWLLKDAPHDHGHPGHDHHHHDHDHDHDHDHGNAHAHQDLNLRSAYLHVIADAATSVLAIIALLAGKYWGAAWLDPVMGLVGAVLVGMWAKGLLRDSARVLLDAEMDAPLVEEVREVVAGLPVPAAITDLHLWRVGQAQYACVLGLATSGELAPDQVRAALAVHEELAHVTVEINHVLPA</sequence>
<dbReference type="PANTHER" id="PTHR45755">
    <property type="match status" value="1"/>
</dbReference>
<keyword evidence="5 9" id="KW-1133">Transmembrane helix</keyword>
<feature type="transmembrane region" description="Helical" evidence="9">
    <location>
        <begin position="189"/>
        <end position="209"/>
    </location>
</feature>
<dbReference type="Proteomes" id="UP000461288">
    <property type="component" value="Unassembled WGS sequence"/>
</dbReference>
<keyword evidence="3 9" id="KW-0812">Transmembrane</keyword>
<feature type="region of interest" description="Disordered" evidence="8">
    <location>
        <begin position="156"/>
        <end position="178"/>
    </location>
</feature>
<dbReference type="GO" id="GO:0006882">
    <property type="term" value="P:intracellular zinc ion homeostasis"/>
    <property type="evidence" value="ECO:0007669"/>
    <property type="project" value="InterPro"/>
</dbReference>
<evidence type="ECO:0000256" key="5">
    <source>
        <dbReference type="ARBA" id="ARBA00022989"/>
    </source>
</evidence>
<gene>
    <name evidence="11" type="primary">dmeF</name>
    <name evidence="11" type="ORF">GO594_00320</name>
</gene>
<evidence type="ECO:0000313" key="11">
    <source>
        <dbReference type="EMBL" id="MWK54415.1"/>
    </source>
</evidence>
<dbReference type="EMBL" id="WTFN01000001">
    <property type="protein sequence ID" value="MWK54415.1"/>
    <property type="molecule type" value="Genomic_DNA"/>
</dbReference>
<keyword evidence="4" id="KW-0864">Zinc transport</keyword>
<evidence type="ECO:0000256" key="1">
    <source>
        <dbReference type="ARBA" id="ARBA00004141"/>
    </source>
</evidence>
<keyword evidence="2" id="KW-0813">Transport</keyword>
<proteinExistence type="predicted"/>
<reference evidence="11 12" key="1">
    <citation type="submission" date="2019-12" db="EMBL/GenBank/DDBJ databases">
        <title>Draft genome sequence of Pseudomonas otitidis recovered from a chicken carcass.</title>
        <authorList>
            <person name="Vieira T.R."/>
            <person name="Oliviera E.F.C."/>
            <person name="Silva N.M.V."/>
            <person name="Sambrano G.E."/>
            <person name="Cibulski S.P."/>
            <person name="Cardoso M.R.I."/>
        </authorList>
    </citation>
    <scope>NUCLEOTIDE SEQUENCE [LARGE SCALE GENOMIC DNA]</scope>
    <source>
        <strain evidence="11 12">25_K</strain>
    </source>
</reference>
<feature type="transmembrane region" description="Helical" evidence="9">
    <location>
        <begin position="130"/>
        <end position="148"/>
    </location>
</feature>
<dbReference type="InterPro" id="IPR045316">
    <property type="entry name" value="Msc2-like"/>
</dbReference>
<dbReference type="InterPro" id="IPR002524">
    <property type="entry name" value="Cation_efflux"/>
</dbReference>
<evidence type="ECO:0000256" key="7">
    <source>
        <dbReference type="ARBA" id="ARBA00023136"/>
    </source>
</evidence>
<evidence type="ECO:0000256" key="8">
    <source>
        <dbReference type="SAM" id="MobiDB-lite"/>
    </source>
</evidence>
<comment type="caution">
    <text evidence="11">The sequence shown here is derived from an EMBL/GenBank/DDBJ whole genome shotgun (WGS) entry which is preliminary data.</text>
</comment>
<feature type="domain" description="Cation efflux protein transmembrane" evidence="10">
    <location>
        <begin position="28"/>
        <end position="246"/>
    </location>
</feature>
<evidence type="ECO:0000256" key="9">
    <source>
        <dbReference type="SAM" id="Phobius"/>
    </source>
</evidence>
<dbReference type="InterPro" id="IPR027469">
    <property type="entry name" value="Cation_efflux_TMD_sf"/>
</dbReference>
<dbReference type="NCBIfam" id="NF033827">
    <property type="entry name" value="CDF_efflux_DmeF"/>
    <property type="match status" value="1"/>
</dbReference>
<evidence type="ECO:0000256" key="3">
    <source>
        <dbReference type="ARBA" id="ARBA00022692"/>
    </source>
</evidence>
<dbReference type="PANTHER" id="PTHR45755:SF4">
    <property type="entry name" value="ZINC TRANSPORTER 7"/>
    <property type="match status" value="1"/>
</dbReference>
<organism evidence="11 12">
    <name type="scientific">Metapseudomonas otitidis</name>
    <dbReference type="NCBI Taxonomy" id="319939"/>
    <lineage>
        <taxon>Bacteria</taxon>
        <taxon>Pseudomonadati</taxon>
        <taxon>Pseudomonadota</taxon>
        <taxon>Gammaproteobacteria</taxon>
        <taxon>Pseudomonadales</taxon>
        <taxon>Pseudomonadaceae</taxon>
        <taxon>Metapseudomonas</taxon>
    </lineage>
</organism>
<dbReference type="Pfam" id="PF01545">
    <property type="entry name" value="Cation_efflux"/>
    <property type="match status" value="1"/>
</dbReference>
<feature type="compositionally biased region" description="Basic and acidic residues" evidence="8">
    <location>
        <begin position="167"/>
        <end position="178"/>
    </location>
</feature>
<dbReference type="NCBIfam" id="TIGR01297">
    <property type="entry name" value="CDF"/>
    <property type="match status" value="1"/>
</dbReference>
<evidence type="ECO:0000313" key="12">
    <source>
        <dbReference type="Proteomes" id="UP000461288"/>
    </source>
</evidence>
<dbReference type="RefSeq" id="WP_160479231.1">
    <property type="nucleotide sequence ID" value="NZ_WTFN01000001.1"/>
</dbReference>
<keyword evidence="6" id="KW-0406">Ion transport</keyword>
<dbReference type="GO" id="GO:0016020">
    <property type="term" value="C:membrane"/>
    <property type="evidence" value="ECO:0007669"/>
    <property type="project" value="UniProtKB-SubCell"/>
</dbReference>
<evidence type="ECO:0000256" key="2">
    <source>
        <dbReference type="ARBA" id="ARBA00022448"/>
    </source>
</evidence>
<dbReference type="InterPro" id="IPR058533">
    <property type="entry name" value="Cation_efflux_TM"/>
</dbReference>
<accession>A0A7X3H3B8</accession>
<feature type="transmembrane region" description="Helical" evidence="9">
    <location>
        <begin position="59"/>
        <end position="80"/>
    </location>
</feature>
<evidence type="ECO:0000256" key="6">
    <source>
        <dbReference type="ARBA" id="ARBA00023065"/>
    </source>
</evidence>
<keyword evidence="7 9" id="KW-0472">Membrane</keyword>
<feature type="transmembrane region" description="Helical" evidence="9">
    <location>
        <begin position="215"/>
        <end position="234"/>
    </location>
</feature>
<evidence type="ECO:0000259" key="10">
    <source>
        <dbReference type="Pfam" id="PF01545"/>
    </source>
</evidence>
<dbReference type="SUPFAM" id="SSF161111">
    <property type="entry name" value="Cation efflux protein transmembrane domain-like"/>
    <property type="match status" value="1"/>
</dbReference>
<feature type="transmembrane region" description="Helical" evidence="9">
    <location>
        <begin position="92"/>
        <end position="110"/>
    </location>
</feature>
<comment type="subcellular location">
    <subcellularLocation>
        <location evidence="1">Membrane</location>
        <topology evidence="1">Multi-pass membrane protein</topology>
    </subcellularLocation>
</comment>
<protein>
    <submittedName>
        <fullName evidence="11">CDF family Co(II)/Ni(II) efflux transporter DmeF</fullName>
    </submittedName>
</protein>